<evidence type="ECO:0000256" key="6">
    <source>
        <dbReference type="ARBA" id="ARBA00022846"/>
    </source>
</evidence>
<gene>
    <name evidence="9" type="ORF">TPC1_10661</name>
</gene>
<dbReference type="Pfam" id="PF00400">
    <property type="entry name" value="WD40"/>
    <property type="match status" value="1"/>
</dbReference>
<dbReference type="GO" id="GO:0005930">
    <property type="term" value="C:axoneme"/>
    <property type="evidence" value="ECO:0007669"/>
    <property type="project" value="UniProtKB-ARBA"/>
</dbReference>
<dbReference type="GO" id="GO:0031514">
    <property type="term" value="C:motile cilium"/>
    <property type="evidence" value="ECO:0007669"/>
    <property type="project" value="UniProtKB-SubCell"/>
</dbReference>
<dbReference type="PANTHER" id="PTHR13720:SF14">
    <property type="entry name" value="CILIA- AND FLAGELLA-ASSOCIATED PROTEIN 52"/>
    <property type="match status" value="1"/>
</dbReference>
<comment type="subcellular location">
    <subcellularLocation>
        <location evidence="1">Cell projection</location>
        <location evidence="1">Cilium</location>
        <location evidence="1">Flagellum</location>
    </subcellularLocation>
    <subcellularLocation>
        <location evidence="2">Cytoplasm</location>
    </subcellularLocation>
</comment>
<feature type="non-terminal residue" evidence="9">
    <location>
        <position position="1"/>
    </location>
</feature>
<keyword evidence="6" id="KW-0282">Flagellum</keyword>
<dbReference type="InterPro" id="IPR001680">
    <property type="entry name" value="WD40_rpt"/>
</dbReference>
<dbReference type="AlphaFoldDB" id="A0A146KJV9"/>
<evidence type="ECO:0000256" key="3">
    <source>
        <dbReference type="ARBA" id="ARBA00022490"/>
    </source>
</evidence>
<evidence type="ECO:0000256" key="1">
    <source>
        <dbReference type="ARBA" id="ARBA00004230"/>
    </source>
</evidence>
<evidence type="ECO:0000256" key="5">
    <source>
        <dbReference type="ARBA" id="ARBA00022737"/>
    </source>
</evidence>
<dbReference type="InterPro" id="IPR036322">
    <property type="entry name" value="WD40_repeat_dom_sf"/>
</dbReference>
<keyword evidence="4" id="KW-0853">WD repeat</keyword>
<evidence type="ECO:0000313" key="9">
    <source>
        <dbReference type="EMBL" id="JAP96114.1"/>
    </source>
</evidence>
<protein>
    <recommendedName>
        <fullName evidence="8">Cilia- and flagella-associated protein 52</fullName>
    </recommendedName>
</protein>
<evidence type="ECO:0000256" key="7">
    <source>
        <dbReference type="ARBA" id="ARBA00029456"/>
    </source>
</evidence>
<dbReference type="SMART" id="SM00320">
    <property type="entry name" value="WD40"/>
    <property type="match status" value="9"/>
</dbReference>
<keyword evidence="3" id="KW-0963">Cytoplasm</keyword>
<sequence>SHSKNMKLTHLSGSSAQQHCLKFGHLPTYFIKNVHKTTIIQNIQNPTDQIILRGHLDKITCMSQFANLLLTGERGRDSDVLLWDITSQKLIQRFSEHDNGLMSLGFSEDGLFWMSYGNDHQLHIVETISGDIVGRVTLQYNFTKVVFGGRVIDPRGFKLAQYNVVGILESGQLIRIVYTPKTGLFEQQPVTQAAKKQITDCCFLESDPNLLVCSCTSGDILIFDMFTASLLTQINLPGQISVLNCIAVMRLSQEQKIQSKEAKKKNIYQTYERIEKLDEQLIVGGVNIIAVLKGQGQKWDVIFKQQLNQNVISVDCDFSQRGIFESDKGDITMLVNQQLFPVQSQHTKRITDMKFIGDKILSYVSEDQSLRILDLVDFQMAMVVKAGTKQFPTCVCLNKIQLIVGFSDGLVKIFDSENGDILMEFQGSNDRINSVSADLNLVLLGDSQGCLKLWDIRLKKIVEQHKPHNAAVTQIELQKDLNGEPLLLSASEDRNLVATLKQIRLLDFQFNAAIKAFVQLEKLFYVLNGSAIDVVDLKEHKIVYKREFQQKMLSVCVFEGDKIVAGGSDGSIFILGKNLEVLEEKKMHSGAVLKVAAFGGVICSADENGELIVWD</sequence>
<evidence type="ECO:0000256" key="4">
    <source>
        <dbReference type="ARBA" id="ARBA00022574"/>
    </source>
</evidence>
<dbReference type="EMBL" id="GDID01000492">
    <property type="protein sequence ID" value="JAP96114.1"/>
    <property type="molecule type" value="Transcribed_RNA"/>
</dbReference>
<organism evidence="9">
    <name type="scientific">Trepomonas sp. PC1</name>
    <dbReference type="NCBI Taxonomy" id="1076344"/>
    <lineage>
        <taxon>Eukaryota</taxon>
        <taxon>Metamonada</taxon>
        <taxon>Diplomonadida</taxon>
        <taxon>Hexamitidae</taxon>
        <taxon>Hexamitinae</taxon>
        <taxon>Trepomonas</taxon>
    </lineage>
</organism>
<keyword evidence="6" id="KW-0966">Cell projection</keyword>
<keyword evidence="5" id="KW-0677">Repeat</keyword>
<evidence type="ECO:0000256" key="2">
    <source>
        <dbReference type="ARBA" id="ARBA00004496"/>
    </source>
</evidence>
<dbReference type="SUPFAM" id="SSF50978">
    <property type="entry name" value="WD40 repeat-like"/>
    <property type="match status" value="2"/>
</dbReference>
<dbReference type="InterPro" id="IPR050630">
    <property type="entry name" value="WD_repeat_EMAP"/>
</dbReference>
<comment type="similarity">
    <text evidence="7">Belongs to the CFAP52 family.</text>
</comment>
<accession>A0A146KJV9</accession>
<proteinExistence type="inferred from homology"/>
<name>A0A146KJV9_9EUKA</name>
<keyword evidence="6" id="KW-0969">Cilium</keyword>
<dbReference type="Gene3D" id="2.130.10.10">
    <property type="entry name" value="YVTN repeat-like/Quinoprotein amine dehydrogenase"/>
    <property type="match status" value="2"/>
</dbReference>
<reference evidence="9" key="1">
    <citation type="submission" date="2015-07" db="EMBL/GenBank/DDBJ databases">
        <title>Adaptation to a free-living lifestyle via gene acquisitions in the diplomonad Trepomonas sp. PC1.</title>
        <authorList>
            <person name="Xu F."/>
            <person name="Jerlstrom-Hultqvist J."/>
            <person name="Kolisko M."/>
            <person name="Simpson A.G.B."/>
            <person name="Roger A.J."/>
            <person name="Svard S.G."/>
            <person name="Andersson J.O."/>
        </authorList>
    </citation>
    <scope>NUCLEOTIDE SEQUENCE</scope>
    <source>
        <strain evidence="9">PC1</strain>
    </source>
</reference>
<dbReference type="InterPro" id="IPR015943">
    <property type="entry name" value="WD40/YVTN_repeat-like_dom_sf"/>
</dbReference>
<dbReference type="PANTHER" id="PTHR13720">
    <property type="entry name" value="WD-40 REPEAT PROTEIN"/>
    <property type="match status" value="1"/>
</dbReference>
<evidence type="ECO:0000256" key="8">
    <source>
        <dbReference type="ARBA" id="ARBA00029552"/>
    </source>
</evidence>